<evidence type="ECO:0000313" key="1">
    <source>
        <dbReference type="EMBL" id="AEY71979.2"/>
    </source>
</evidence>
<reference evidence="1" key="1">
    <citation type="journal article" date="2014" name="Proc. Natl. Acad. Sci. U.S.A.">
        <title>Massive programmed translational jumping in mitochondria.</title>
        <authorList>
            <person name="Lang B.F."/>
            <person name="Jakubkova M."/>
            <person name="Hegedusova E."/>
            <person name="Daoud R."/>
            <person name="Forget L."/>
            <person name="Brejova B."/>
            <person name="Vinar T."/>
            <person name="Kosa P."/>
            <person name="Fricova D."/>
            <person name="Nebohacova M."/>
            <person name="Griac P."/>
            <person name="Tomaska L."/>
            <person name="Burger G."/>
            <person name="Nosek J."/>
        </authorList>
    </citation>
    <scope>NUCLEOTIDE SEQUENCE</scope>
    <source>
        <strain evidence="1">CBS 234.85</strain>
    </source>
</reference>
<organism evidence="1">
    <name type="scientific">Magnusiomyces magnusii</name>
    <name type="common">Yeast</name>
    <name type="synonym">Dipodascus magnusii</name>
    <dbReference type="NCBI Taxonomy" id="43963"/>
    <lineage>
        <taxon>Eukaryota</taxon>
        <taxon>Fungi</taxon>
        <taxon>Dikarya</taxon>
        <taxon>Ascomycota</taxon>
        <taxon>Saccharomycotina</taxon>
        <taxon>Dipodascomycetes</taxon>
        <taxon>Dipodascales</taxon>
        <taxon>Dipodascaceae</taxon>
        <taxon>Magnusiomyces</taxon>
    </lineage>
</organism>
<dbReference type="InterPro" id="IPR023211">
    <property type="entry name" value="DNA_pol_palm_dom_sf"/>
</dbReference>
<dbReference type="Gene3D" id="3.90.1600.10">
    <property type="entry name" value="Palm domain of DNA polymerase"/>
    <property type="match status" value="1"/>
</dbReference>
<gene>
    <name evidence="1" type="primary">orf84</name>
</gene>
<protein>
    <submittedName>
        <fullName evidence="1">Uncharacterized protein</fullName>
    </submittedName>
</protein>
<proteinExistence type="predicted"/>
<dbReference type="EMBL" id="JQ236859">
    <property type="protein sequence ID" value="AEY71979.2"/>
    <property type="molecule type" value="Genomic_DNA"/>
</dbReference>
<dbReference type="GeneID" id="14412289"/>
<dbReference type="InterPro" id="IPR043502">
    <property type="entry name" value="DNA/RNA_pol_sf"/>
</dbReference>
<keyword evidence="1" id="KW-0496">Mitochondrion</keyword>
<sequence length="84" mass="9545">MGNLSISLPISMSITTLSRVYLYRLIKDYIKYVAAVHTDAIEMVDGMKLPDEMIHNTEIGKFKLEATRDLGIYINSSAYRLCLD</sequence>
<geneLocation type="mitochondrion" evidence="1"/>
<name>K9L3S4_MAGMU</name>
<accession>K9L3S4</accession>
<dbReference type="SUPFAM" id="SSF56672">
    <property type="entry name" value="DNA/RNA polymerases"/>
    <property type="match status" value="1"/>
</dbReference>
<dbReference type="RefSeq" id="YP_007317613.2">
    <property type="nucleotide sequence ID" value="NC_020043.1"/>
</dbReference>
<dbReference type="AlphaFoldDB" id="K9L3S4"/>